<dbReference type="PANTHER" id="PTHR12788:SF10">
    <property type="entry name" value="PROTEIN-TYROSINE SULFOTRANSFERASE"/>
    <property type="match status" value="1"/>
</dbReference>
<sequence length="673" mass="75382">MTEADAGNGNAQDARIAELLDTAHLHHKGGDLERAEDLYREILQNDAGVAGAHHGMGLIALQVGQPRLAVEFFRTAIELKDDPLYHCNLATAHFSLEDLASAEAEYRKAIEAAPSYGEAYLNLGLTLKAEGRHQEACDVLDRAVVLRPRDPQAFAKLAEVLLLLDRHDEAKEIARAAANLGPRGTEARETVAKVLRSLSLPKEAMLISRQLVNEFPAEAKYRIQLAGDYQSMGFSQAARPEAQRAVNLEPDNPRGYGALAHSLAAGGDWDGAEEQIDKALELAPDDEFLIAQKGNLLERKGSFKEAYKLVRPLIVKGGEYKPAIFNLFLTLTRRFDAQEEAIGMLENALNNQGLPNGVRLELNFQAGHMYADLGRYDESFAAYARANALKPRVYHRDREEENFRNLMEGFSAELFRQAPRSTLGSRRPVFIVGMPRSGTSLTEQILASHPDVFGAGELSEVDRILNQLTNRSGGKYPGFLAEVEAGELDWGAQEYLNHINTLAPEGVERVTDKMPQNFLHLGLIALLFPEAKIIHTNRDPLDNCLSCYVQNFAAAGMSFTYSLENLGHYHRLYQQLMEHWRQVLPMPIYELQYEELVENPEGEIPRLLDFVELPFDQACLEPHKTKRDTKTASYDQVRQPIYRKSKQRWRKYEKHLGPLMEALGMDAGELDDA</sequence>
<evidence type="ECO:0000256" key="2">
    <source>
        <dbReference type="PROSITE-ProRule" id="PRU00339"/>
    </source>
</evidence>
<dbReference type="Gene3D" id="1.25.40.10">
    <property type="entry name" value="Tetratricopeptide repeat domain"/>
    <property type="match status" value="3"/>
</dbReference>
<organism evidence="3 4">
    <name type="scientific">Thiohalorhabdus methylotrophus</name>
    <dbReference type="NCBI Taxonomy" id="3242694"/>
    <lineage>
        <taxon>Bacteria</taxon>
        <taxon>Pseudomonadati</taxon>
        <taxon>Pseudomonadota</taxon>
        <taxon>Gammaproteobacteria</taxon>
        <taxon>Thiohalorhabdales</taxon>
        <taxon>Thiohalorhabdaceae</taxon>
        <taxon>Thiohalorhabdus</taxon>
    </lineage>
</organism>
<keyword evidence="2" id="KW-0802">TPR repeat</keyword>
<comment type="caution">
    <text evidence="3">The sequence shown here is derived from an EMBL/GenBank/DDBJ whole genome shotgun (WGS) entry which is preliminary data.</text>
</comment>
<gene>
    <name evidence="3" type="ORF">ACERLL_11700</name>
</gene>
<feature type="repeat" description="TPR" evidence="2">
    <location>
        <begin position="360"/>
        <end position="393"/>
    </location>
</feature>
<protein>
    <submittedName>
        <fullName evidence="3">Sulfotransferase</fullName>
    </submittedName>
</protein>
<dbReference type="EMBL" id="JBGUAW010000007">
    <property type="protein sequence ID" value="MFA9461490.1"/>
    <property type="molecule type" value="Genomic_DNA"/>
</dbReference>
<evidence type="ECO:0000313" key="3">
    <source>
        <dbReference type="EMBL" id="MFA9461490.1"/>
    </source>
</evidence>
<dbReference type="InterPro" id="IPR011717">
    <property type="entry name" value="TPR-4"/>
</dbReference>
<dbReference type="InterPro" id="IPR019734">
    <property type="entry name" value="TPR_rpt"/>
</dbReference>
<reference evidence="3 4" key="1">
    <citation type="submission" date="2024-08" db="EMBL/GenBank/DDBJ databases">
        <title>Whole-genome sequencing of halo(alkali)philic microorganisms from hypersaline lakes.</title>
        <authorList>
            <person name="Sorokin D.Y."/>
            <person name="Merkel A.Y."/>
            <person name="Messina E."/>
            <person name="Yakimov M."/>
        </authorList>
    </citation>
    <scope>NUCLEOTIDE SEQUENCE [LARGE SCALE GENOMIC DNA]</scope>
    <source>
        <strain evidence="3 4">Cl-TMA</strain>
    </source>
</reference>
<feature type="repeat" description="TPR" evidence="2">
    <location>
        <begin position="117"/>
        <end position="150"/>
    </location>
</feature>
<dbReference type="PANTHER" id="PTHR12788">
    <property type="entry name" value="PROTEIN-TYROSINE SULFOTRANSFERASE 2"/>
    <property type="match status" value="1"/>
</dbReference>
<dbReference type="Gene3D" id="3.40.50.300">
    <property type="entry name" value="P-loop containing nucleotide triphosphate hydrolases"/>
    <property type="match status" value="1"/>
</dbReference>
<dbReference type="Pfam" id="PF13469">
    <property type="entry name" value="Sulfotransfer_3"/>
    <property type="match status" value="1"/>
</dbReference>
<evidence type="ECO:0000256" key="1">
    <source>
        <dbReference type="ARBA" id="ARBA00022679"/>
    </source>
</evidence>
<evidence type="ECO:0000313" key="4">
    <source>
        <dbReference type="Proteomes" id="UP001575181"/>
    </source>
</evidence>
<dbReference type="Proteomes" id="UP001575181">
    <property type="component" value="Unassembled WGS sequence"/>
</dbReference>
<dbReference type="Pfam" id="PF13181">
    <property type="entry name" value="TPR_8"/>
    <property type="match status" value="2"/>
</dbReference>
<dbReference type="Pfam" id="PF13432">
    <property type="entry name" value="TPR_16"/>
    <property type="match status" value="2"/>
</dbReference>
<dbReference type="InterPro" id="IPR026634">
    <property type="entry name" value="TPST-like"/>
</dbReference>
<dbReference type="Pfam" id="PF07721">
    <property type="entry name" value="TPR_4"/>
    <property type="match status" value="1"/>
</dbReference>
<feature type="repeat" description="TPR" evidence="2">
    <location>
        <begin position="50"/>
        <end position="83"/>
    </location>
</feature>
<accession>A0ABV4TY41</accession>
<dbReference type="SMART" id="SM00028">
    <property type="entry name" value="TPR"/>
    <property type="match status" value="8"/>
</dbReference>
<feature type="repeat" description="TPR" evidence="2">
    <location>
        <begin position="253"/>
        <end position="286"/>
    </location>
</feature>
<proteinExistence type="predicted"/>
<dbReference type="SUPFAM" id="SSF52540">
    <property type="entry name" value="P-loop containing nucleoside triphosphate hydrolases"/>
    <property type="match status" value="1"/>
</dbReference>
<dbReference type="RefSeq" id="WP_373656277.1">
    <property type="nucleotide sequence ID" value="NZ_JBGUAW010000007.1"/>
</dbReference>
<keyword evidence="1" id="KW-0808">Transferase</keyword>
<keyword evidence="4" id="KW-1185">Reference proteome</keyword>
<name>A0ABV4TY41_9GAMM</name>
<dbReference type="InterPro" id="IPR011990">
    <property type="entry name" value="TPR-like_helical_dom_sf"/>
</dbReference>
<dbReference type="InterPro" id="IPR027417">
    <property type="entry name" value="P-loop_NTPase"/>
</dbReference>
<dbReference type="SUPFAM" id="SSF48452">
    <property type="entry name" value="TPR-like"/>
    <property type="match status" value="2"/>
</dbReference>
<dbReference type="PROSITE" id="PS50005">
    <property type="entry name" value="TPR"/>
    <property type="match status" value="4"/>
</dbReference>